<evidence type="ECO:0000256" key="3">
    <source>
        <dbReference type="ARBA" id="ARBA00023082"/>
    </source>
</evidence>
<dbReference type="InterPro" id="IPR007627">
    <property type="entry name" value="RNA_pol_sigma70_r2"/>
</dbReference>
<dbReference type="Proteomes" id="UP000199009">
    <property type="component" value="Chromosome I"/>
</dbReference>
<evidence type="ECO:0000256" key="2">
    <source>
        <dbReference type="ARBA" id="ARBA00023015"/>
    </source>
</evidence>
<dbReference type="InterPro" id="IPR013325">
    <property type="entry name" value="RNA_pol_sigma_r2"/>
</dbReference>
<dbReference type="SUPFAM" id="SSF88946">
    <property type="entry name" value="Sigma2 domain of RNA polymerase sigma factors"/>
    <property type="match status" value="1"/>
</dbReference>
<dbReference type="CDD" id="cd06171">
    <property type="entry name" value="Sigma70_r4"/>
    <property type="match status" value="1"/>
</dbReference>
<dbReference type="GO" id="GO:0006352">
    <property type="term" value="P:DNA-templated transcription initiation"/>
    <property type="evidence" value="ECO:0007669"/>
    <property type="project" value="InterPro"/>
</dbReference>
<dbReference type="InterPro" id="IPR036388">
    <property type="entry name" value="WH-like_DNA-bd_sf"/>
</dbReference>
<dbReference type="NCBIfam" id="TIGR02937">
    <property type="entry name" value="sigma70-ECF"/>
    <property type="match status" value="1"/>
</dbReference>
<evidence type="ECO:0000256" key="4">
    <source>
        <dbReference type="ARBA" id="ARBA00023163"/>
    </source>
</evidence>
<dbReference type="SUPFAM" id="SSF88659">
    <property type="entry name" value="Sigma3 and sigma4 domains of RNA polymerase sigma factors"/>
    <property type="match status" value="1"/>
</dbReference>
<keyword evidence="4" id="KW-0804">Transcription</keyword>
<dbReference type="Gene3D" id="1.10.1740.10">
    <property type="match status" value="1"/>
</dbReference>
<dbReference type="InterPro" id="IPR013324">
    <property type="entry name" value="RNA_pol_sigma_r3/r4-like"/>
</dbReference>
<gene>
    <name evidence="7" type="ORF">SAMN04489810_1717</name>
</gene>
<sequence length="184" mass="20589">MMGQTRSGSVMDHPAGDFVRFDARRSFDQHGSALLGFAVNALHDRPLAEDCVQETFLRAWRARERFDPALASERTWLFSIARNVIADALRARSRMPRIGDDAQLEHLPSPHADPLDHLRIVEALAQLSQAHREVVVAVHLEGQTYQEFSVATGVPIATLRTRAFHAMRALRGHIDAPEEHDGQS</sequence>
<keyword evidence="3" id="KW-0731">Sigma factor</keyword>
<organism evidence="7 8">
    <name type="scientific">Microbacterium pygmaeum</name>
    <dbReference type="NCBI Taxonomy" id="370764"/>
    <lineage>
        <taxon>Bacteria</taxon>
        <taxon>Bacillati</taxon>
        <taxon>Actinomycetota</taxon>
        <taxon>Actinomycetes</taxon>
        <taxon>Micrococcales</taxon>
        <taxon>Microbacteriaceae</taxon>
        <taxon>Microbacterium</taxon>
    </lineage>
</organism>
<keyword evidence="8" id="KW-1185">Reference proteome</keyword>
<dbReference type="GO" id="GO:0016987">
    <property type="term" value="F:sigma factor activity"/>
    <property type="evidence" value="ECO:0007669"/>
    <property type="project" value="UniProtKB-KW"/>
</dbReference>
<evidence type="ECO:0000313" key="8">
    <source>
        <dbReference type="Proteomes" id="UP000199009"/>
    </source>
</evidence>
<dbReference type="STRING" id="370764.SAMN04489810_1717"/>
<dbReference type="InterPro" id="IPR013249">
    <property type="entry name" value="RNA_pol_sigma70_r4_t2"/>
</dbReference>
<evidence type="ECO:0000313" key="7">
    <source>
        <dbReference type="EMBL" id="SDG94368.1"/>
    </source>
</evidence>
<feature type="domain" description="RNA polymerase sigma-70 region 2" evidence="5">
    <location>
        <begin position="27"/>
        <end position="94"/>
    </location>
</feature>
<dbReference type="PANTHER" id="PTHR43133:SF62">
    <property type="entry name" value="RNA POLYMERASE SIGMA FACTOR SIGZ"/>
    <property type="match status" value="1"/>
</dbReference>
<dbReference type="Pfam" id="PF08281">
    <property type="entry name" value="Sigma70_r4_2"/>
    <property type="match status" value="1"/>
</dbReference>
<dbReference type="AlphaFoldDB" id="A0A1G7YCT7"/>
<reference evidence="7 8" key="1">
    <citation type="submission" date="2016-10" db="EMBL/GenBank/DDBJ databases">
        <authorList>
            <person name="de Groot N.N."/>
        </authorList>
    </citation>
    <scope>NUCLEOTIDE SEQUENCE [LARGE SCALE GENOMIC DNA]</scope>
    <source>
        <strain evidence="7 8">DSM 23142</strain>
    </source>
</reference>
<dbReference type="InterPro" id="IPR039425">
    <property type="entry name" value="RNA_pol_sigma-70-like"/>
</dbReference>
<evidence type="ECO:0000256" key="1">
    <source>
        <dbReference type="ARBA" id="ARBA00010641"/>
    </source>
</evidence>
<dbReference type="EMBL" id="LT629692">
    <property type="protein sequence ID" value="SDG94368.1"/>
    <property type="molecule type" value="Genomic_DNA"/>
</dbReference>
<evidence type="ECO:0000259" key="5">
    <source>
        <dbReference type="Pfam" id="PF04542"/>
    </source>
</evidence>
<protein>
    <submittedName>
        <fullName evidence="7">RNA polymerase sigma-70 factor, ECF subfamily</fullName>
    </submittedName>
</protein>
<evidence type="ECO:0000259" key="6">
    <source>
        <dbReference type="Pfam" id="PF08281"/>
    </source>
</evidence>
<dbReference type="RefSeq" id="WP_091488730.1">
    <property type="nucleotide sequence ID" value="NZ_LT629692.1"/>
</dbReference>
<dbReference type="OrthoDB" id="9811152at2"/>
<keyword evidence="2" id="KW-0805">Transcription regulation</keyword>
<dbReference type="Pfam" id="PF04542">
    <property type="entry name" value="Sigma70_r2"/>
    <property type="match status" value="1"/>
</dbReference>
<dbReference type="GO" id="GO:0003677">
    <property type="term" value="F:DNA binding"/>
    <property type="evidence" value="ECO:0007669"/>
    <property type="project" value="InterPro"/>
</dbReference>
<dbReference type="InterPro" id="IPR014284">
    <property type="entry name" value="RNA_pol_sigma-70_dom"/>
</dbReference>
<accession>A0A1G7YCT7</accession>
<dbReference type="PANTHER" id="PTHR43133">
    <property type="entry name" value="RNA POLYMERASE ECF-TYPE SIGMA FACTO"/>
    <property type="match status" value="1"/>
</dbReference>
<comment type="similarity">
    <text evidence="1">Belongs to the sigma-70 factor family. ECF subfamily.</text>
</comment>
<dbReference type="Gene3D" id="1.10.10.10">
    <property type="entry name" value="Winged helix-like DNA-binding domain superfamily/Winged helix DNA-binding domain"/>
    <property type="match status" value="1"/>
</dbReference>
<name>A0A1G7YCT7_9MICO</name>
<feature type="domain" description="RNA polymerase sigma factor 70 region 4 type 2" evidence="6">
    <location>
        <begin position="118"/>
        <end position="170"/>
    </location>
</feature>
<proteinExistence type="inferred from homology"/>